<dbReference type="InterPro" id="IPR036390">
    <property type="entry name" value="WH_DNA-bd_sf"/>
</dbReference>
<name>A0A852SXG3_9MICO</name>
<keyword evidence="3" id="KW-1185">Reference proteome</keyword>
<gene>
    <name evidence="2" type="ORF">BJ963_000793</name>
</gene>
<dbReference type="SUPFAM" id="SSF46785">
    <property type="entry name" value="Winged helix' DNA-binding domain"/>
    <property type="match status" value="1"/>
</dbReference>
<dbReference type="EMBL" id="JACCBJ010000001">
    <property type="protein sequence ID" value="NYD73274.1"/>
    <property type="molecule type" value="Genomic_DNA"/>
</dbReference>
<organism evidence="2 3">
    <name type="scientific">Leifsonia soli</name>
    <dbReference type="NCBI Taxonomy" id="582665"/>
    <lineage>
        <taxon>Bacteria</taxon>
        <taxon>Bacillati</taxon>
        <taxon>Actinomycetota</taxon>
        <taxon>Actinomycetes</taxon>
        <taxon>Micrococcales</taxon>
        <taxon>Microbacteriaceae</taxon>
        <taxon>Leifsonia</taxon>
    </lineage>
</organism>
<evidence type="ECO:0000313" key="3">
    <source>
        <dbReference type="Proteomes" id="UP000589620"/>
    </source>
</evidence>
<feature type="domain" description="HTH arsR-type" evidence="1">
    <location>
        <begin position="19"/>
        <end position="151"/>
    </location>
</feature>
<proteinExistence type="predicted"/>
<protein>
    <submittedName>
        <fullName evidence="2">DNA-binding transcriptional ArsR family regulator</fullName>
    </submittedName>
</protein>
<comment type="caution">
    <text evidence="2">The sequence shown here is derived from an EMBL/GenBank/DDBJ whole genome shotgun (WGS) entry which is preliminary data.</text>
</comment>
<dbReference type="InterPro" id="IPR011991">
    <property type="entry name" value="ArsR-like_HTH"/>
</dbReference>
<dbReference type="GO" id="GO:0003700">
    <property type="term" value="F:DNA-binding transcription factor activity"/>
    <property type="evidence" value="ECO:0007669"/>
    <property type="project" value="InterPro"/>
</dbReference>
<evidence type="ECO:0000313" key="2">
    <source>
        <dbReference type="EMBL" id="NYD73274.1"/>
    </source>
</evidence>
<dbReference type="CDD" id="cd00090">
    <property type="entry name" value="HTH_ARSR"/>
    <property type="match status" value="1"/>
</dbReference>
<dbReference type="AlphaFoldDB" id="A0A852SXG3"/>
<dbReference type="RefSeq" id="WP_179454798.1">
    <property type="nucleotide sequence ID" value="NZ_BAAAPX010000001.1"/>
</dbReference>
<dbReference type="GO" id="GO:0003677">
    <property type="term" value="F:DNA binding"/>
    <property type="evidence" value="ECO:0007669"/>
    <property type="project" value="UniProtKB-KW"/>
</dbReference>
<dbReference type="Pfam" id="PF12840">
    <property type="entry name" value="HTH_20"/>
    <property type="match status" value="1"/>
</dbReference>
<reference evidence="2 3" key="1">
    <citation type="submission" date="2020-07" db="EMBL/GenBank/DDBJ databases">
        <title>Sequencing the genomes of 1000 actinobacteria strains.</title>
        <authorList>
            <person name="Klenk H.-P."/>
        </authorList>
    </citation>
    <scope>NUCLEOTIDE SEQUENCE [LARGE SCALE GENOMIC DNA]</scope>
    <source>
        <strain evidence="2 3">DSM 23871</strain>
    </source>
</reference>
<dbReference type="SMART" id="SM00418">
    <property type="entry name" value="HTH_ARSR"/>
    <property type="match status" value="1"/>
</dbReference>
<dbReference type="InterPro" id="IPR001845">
    <property type="entry name" value="HTH_ArsR_DNA-bd_dom"/>
</dbReference>
<keyword evidence="2" id="KW-0238">DNA-binding</keyword>
<dbReference type="InterPro" id="IPR036388">
    <property type="entry name" value="WH-like_DNA-bd_sf"/>
</dbReference>
<sequence>MTDERRTDPEAKRRPATPQELKALSHPLRVRIVRLCGDRELTNKQLADRLGVDPGTAYYHVRQLVDAGFLEPAEVRTGETGALEKPYRSTGRTWWLSVPLEDLDLSEGFAPVDAFQQELAEAGPDSIATYARFSLHLSPEDVAELDRRIVAVIDEFVETDAERRHLPAHGGLFLLHRTEPSHGAPGGTAPAGD</sequence>
<accession>A0A852SXG3</accession>
<evidence type="ECO:0000259" key="1">
    <source>
        <dbReference type="SMART" id="SM00418"/>
    </source>
</evidence>
<dbReference type="Gene3D" id="1.10.10.10">
    <property type="entry name" value="Winged helix-like DNA-binding domain superfamily/Winged helix DNA-binding domain"/>
    <property type="match status" value="1"/>
</dbReference>
<dbReference type="Proteomes" id="UP000589620">
    <property type="component" value="Unassembled WGS sequence"/>
</dbReference>